<evidence type="ECO:0000256" key="4">
    <source>
        <dbReference type="ARBA" id="ARBA00022840"/>
    </source>
</evidence>
<dbReference type="InterPro" id="IPR050220">
    <property type="entry name" value="Type_II_DNA_Topoisomerases"/>
</dbReference>
<comment type="similarity">
    <text evidence="2 8">Belongs to the type II topoisomerase GyrA/ParC subunit family.</text>
</comment>
<dbReference type="InterPro" id="IPR002205">
    <property type="entry name" value="Topo_IIA_dom_A"/>
</dbReference>
<dbReference type="SMART" id="SM00434">
    <property type="entry name" value="TOP4c"/>
    <property type="match status" value="1"/>
</dbReference>
<feature type="short sequence motif" description="GyrA-box" evidence="8">
    <location>
        <begin position="528"/>
        <end position="534"/>
    </location>
</feature>
<keyword evidence="7 8" id="KW-0413">Isomerase</keyword>
<evidence type="ECO:0000256" key="7">
    <source>
        <dbReference type="ARBA" id="ARBA00023235"/>
    </source>
</evidence>
<dbReference type="GO" id="GO:0003918">
    <property type="term" value="F:DNA topoisomerase type II (double strand cut, ATP-hydrolyzing) activity"/>
    <property type="evidence" value="ECO:0007669"/>
    <property type="project" value="UniProtKB-EC"/>
</dbReference>
<dbReference type="InterPro" id="IPR013757">
    <property type="entry name" value="Topo_IIA_A_a_sf"/>
</dbReference>
<keyword evidence="10" id="KW-0175">Coiled coil</keyword>
<dbReference type="CDD" id="cd00187">
    <property type="entry name" value="TOP4c"/>
    <property type="match status" value="1"/>
</dbReference>
<keyword evidence="8" id="KW-0963">Cytoplasm</keyword>
<comment type="subcellular location">
    <subcellularLocation>
        <location evidence="8">Cytoplasm</location>
    </subcellularLocation>
</comment>
<dbReference type="Gene3D" id="3.30.1360.40">
    <property type="match status" value="1"/>
</dbReference>
<evidence type="ECO:0000313" key="13">
    <source>
        <dbReference type="Proteomes" id="UP000831782"/>
    </source>
</evidence>
<reference evidence="12 13" key="1">
    <citation type="submission" date="2022-04" db="EMBL/GenBank/DDBJ databases">
        <title>Gracilibacillus sp. isolated from saltern.</title>
        <authorList>
            <person name="Won M."/>
            <person name="Lee C.-M."/>
            <person name="Woen H.-Y."/>
            <person name="Kwon S.-W."/>
        </authorList>
    </citation>
    <scope>NUCLEOTIDE SEQUENCE [LARGE SCALE GENOMIC DNA]</scope>
    <source>
        <strain evidence="12 13">SSWR10-1</strain>
    </source>
</reference>
<keyword evidence="3 8" id="KW-0547">Nucleotide-binding</keyword>
<evidence type="ECO:0000256" key="8">
    <source>
        <dbReference type="HAMAP-Rule" id="MF_01897"/>
    </source>
</evidence>
<dbReference type="Gene3D" id="2.120.10.90">
    <property type="entry name" value="DNA gyrase/topoisomerase IV, subunit A, C-terminal"/>
    <property type="match status" value="1"/>
</dbReference>
<evidence type="ECO:0000256" key="2">
    <source>
        <dbReference type="ARBA" id="ARBA00008263"/>
    </source>
</evidence>
<dbReference type="Pfam" id="PF03989">
    <property type="entry name" value="DNA_gyraseA_C"/>
    <property type="match status" value="6"/>
</dbReference>
<proteinExistence type="inferred from homology"/>
<dbReference type="EC" id="5.6.2.2" evidence="8"/>
<name>A0ABY4EYT9_9BACI</name>
<dbReference type="Gene3D" id="1.10.268.10">
    <property type="entry name" value="Topoisomerase, domain 3"/>
    <property type="match status" value="1"/>
</dbReference>
<evidence type="ECO:0000256" key="9">
    <source>
        <dbReference type="PROSITE-ProRule" id="PRU01384"/>
    </source>
</evidence>
<sequence>MVDHNRPQVQEINIGQEMRTSFLDYAMSVIVARALPDVRDGMKPVHRRILYALNDQGMHADKAYKKSARIVGDVIGKYHPHGDSAVYEAMVRMAQDFSYRYMLVDGHGNFGSVDGDPPAAMRYTEARMSKISMEMLRDINKDTIDYTDNYDGSEREPKVLPSKFPNLLVNGASGIAVGMATNIPPHQLGETIDAILAVSENPDITIPELMEQYIPGPDFPTAGQILGRSGIRRAFETGKGSITIRAKTEIEEQANGKAKILVSELPYQVNKAKLVEKIAELARDKRIEGITDLRDESDRNGMRIVIELRRDANPNVVLNNLYKQTSLQTSFGINMLALVDGQPKVLTLKQCLEYYLEHQKEIIIRRTQYELNKAEARAHILEGLRIALDHIDEIITLIRQSNTTEIAREGLMQRFHLSEKQAQAILDMRLQRLTGLEREKIEEEYKEIMAMIEEYKAILADEQKILEIIREELTEIKEKYNDERRTEIVAGGLDQIEDEDLIPEENIVITLTHRGYIKRLPASTYRAQRRGGRGIQGMGTNDDDFVEHLVSCSTHDTVLFFSNKGKVYRSKGYEIPEFNRTAKGIPIINLLEVEQGEWINAVITVSEYHENWYLFFTTKFGVSKRTSLPQFANIRKGGLIALNLREGDELISVRLTNGQKDILIGTKNGYVIRFEEEQIRSMGRTAAGVKGISLREDDEVVSMEIIEEGQYVLNVTEHGYGKRTPIEEYRRTNRGGKGIFTCNITDKTGRVVAVKTVVDDEDIMIMTVSGVLIRMQVEGISTTGRNTQGVRLIRLQEEERVATIAKVDSEEAIEEEIEEAEEEIREVTEEENESE</sequence>
<dbReference type="NCBIfam" id="NF004043">
    <property type="entry name" value="PRK05560.1"/>
    <property type="match status" value="1"/>
</dbReference>
<comment type="function">
    <text evidence="8">A type II topoisomerase that negatively supercoils closed circular double-stranded (ds) DNA in an ATP-dependent manner to modulate DNA topology and maintain chromosomes in an underwound state. Negative supercoiling favors strand separation, and DNA replication, transcription, recombination and repair, all of which involve strand separation. Also able to catalyze the interconversion of other topological isomers of dsDNA rings, including catenanes and knotted rings. Type II topoisomerases break and join 2 DNA strands simultaneously in an ATP-dependent manner.</text>
</comment>
<evidence type="ECO:0000256" key="6">
    <source>
        <dbReference type="ARBA" id="ARBA00023125"/>
    </source>
</evidence>
<accession>A0ABY4EYT9</accession>
<dbReference type="Proteomes" id="UP000831782">
    <property type="component" value="Chromosome"/>
</dbReference>
<dbReference type="PANTHER" id="PTHR43493:SF5">
    <property type="entry name" value="DNA GYRASE SUBUNIT A, CHLOROPLASTIC_MITOCHONDRIAL"/>
    <property type="match status" value="1"/>
</dbReference>
<dbReference type="NCBIfam" id="TIGR01063">
    <property type="entry name" value="gyrA"/>
    <property type="match status" value="1"/>
</dbReference>
<comment type="subunit">
    <text evidence="8">Heterotetramer, composed of two GyrA and two GyrB chains. In the heterotetramer, GyrA contains the active site tyrosine that forms a transient covalent intermediate with DNA, while GyrB binds cofactors and catalyzes ATP hydrolysis.</text>
</comment>
<organism evidence="12 13">
    <name type="scientific">Gracilibacillus caseinilyticus</name>
    <dbReference type="NCBI Taxonomy" id="2932256"/>
    <lineage>
        <taxon>Bacteria</taxon>
        <taxon>Bacillati</taxon>
        <taxon>Bacillota</taxon>
        <taxon>Bacilli</taxon>
        <taxon>Bacillales</taxon>
        <taxon>Bacillaceae</taxon>
        <taxon>Gracilibacillus</taxon>
    </lineage>
</organism>
<evidence type="ECO:0000256" key="5">
    <source>
        <dbReference type="ARBA" id="ARBA00023029"/>
    </source>
</evidence>
<keyword evidence="6 8" id="KW-0238">DNA-binding</keyword>
<dbReference type="InterPro" id="IPR006691">
    <property type="entry name" value="GyrA/parC_rep"/>
</dbReference>
<evidence type="ECO:0000259" key="11">
    <source>
        <dbReference type="PROSITE" id="PS52040"/>
    </source>
</evidence>
<dbReference type="NCBIfam" id="NF004044">
    <property type="entry name" value="PRK05561.1"/>
    <property type="match status" value="1"/>
</dbReference>
<dbReference type="InterPro" id="IPR013758">
    <property type="entry name" value="Topo_IIA_A/C_ab"/>
</dbReference>
<evidence type="ECO:0000256" key="10">
    <source>
        <dbReference type="SAM" id="Coils"/>
    </source>
</evidence>
<dbReference type="PROSITE" id="PS52040">
    <property type="entry name" value="TOPO_IIA"/>
    <property type="match status" value="1"/>
</dbReference>
<dbReference type="EMBL" id="CP095072">
    <property type="protein sequence ID" value="UOQ49567.1"/>
    <property type="molecule type" value="Genomic_DNA"/>
</dbReference>
<keyword evidence="4 8" id="KW-0067">ATP-binding</keyword>
<feature type="active site" description="O-(5'-phospho-DNA)-tyrosine intermediate" evidence="8 9">
    <location>
        <position position="123"/>
    </location>
</feature>
<gene>
    <name evidence="8 12" type="primary">gyrA</name>
    <name evidence="12" type="ORF">MUN88_05660</name>
</gene>
<feature type="coiled-coil region" evidence="10">
    <location>
        <begin position="806"/>
        <end position="833"/>
    </location>
</feature>
<evidence type="ECO:0000313" key="12">
    <source>
        <dbReference type="EMBL" id="UOQ49567.1"/>
    </source>
</evidence>
<dbReference type="SUPFAM" id="SSF101904">
    <property type="entry name" value="GyrA/ParC C-terminal domain-like"/>
    <property type="match status" value="1"/>
</dbReference>
<dbReference type="RefSeq" id="WP_244721931.1">
    <property type="nucleotide sequence ID" value="NZ_CP095072.1"/>
</dbReference>
<feature type="domain" description="Topo IIA-type catalytic" evidence="11">
    <location>
        <begin position="35"/>
        <end position="501"/>
    </location>
</feature>
<comment type="catalytic activity">
    <reaction evidence="1 8 9">
        <text>ATP-dependent breakage, passage and rejoining of double-stranded DNA.</text>
        <dbReference type="EC" id="5.6.2.2"/>
    </reaction>
</comment>
<dbReference type="InterPro" id="IPR035516">
    <property type="entry name" value="Gyrase/topoIV_suA_C"/>
</dbReference>
<dbReference type="InterPro" id="IPR013760">
    <property type="entry name" value="Topo_IIA-like_dom_sf"/>
</dbReference>
<feature type="coiled-coil region" evidence="10">
    <location>
        <begin position="438"/>
        <end position="486"/>
    </location>
</feature>
<comment type="miscellaneous">
    <text evidence="8">Few gyrases are as efficient as E.coli at forming negative supercoils. Not all organisms have 2 type II topoisomerases; in organisms with a single type II topoisomerase this enzyme also has to decatenate newly replicated chromosomes.</text>
</comment>
<dbReference type="Pfam" id="PF00521">
    <property type="entry name" value="DNA_topoisoIV"/>
    <property type="match status" value="1"/>
</dbReference>
<protein>
    <recommendedName>
        <fullName evidence="8">DNA gyrase subunit A</fullName>
        <ecNumber evidence="8">5.6.2.2</ecNumber>
    </recommendedName>
</protein>
<keyword evidence="13" id="KW-1185">Reference proteome</keyword>
<dbReference type="InterPro" id="IPR005743">
    <property type="entry name" value="GyrA"/>
</dbReference>
<keyword evidence="5 8" id="KW-0799">Topoisomerase</keyword>
<dbReference type="Gene3D" id="3.90.199.10">
    <property type="entry name" value="Topoisomerase II, domain 5"/>
    <property type="match status" value="1"/>
</dbReference>
<evidence type="ECO:0000256" key="1">
    <source>
        <dbReference type="ARBA" id="ARBA00000185"/>
    </source>
</evidence>
<dbReference type="HAMAP" id="MF_01897">
    <property type="entry name" value="GyrA"/>
    <property type="match status" value="1"/>
</dbReference>
<evidence type="ECO:0000256" key="3">
    <source>
        <dbReference type="ARBA" id="ARBA00022741"/>
    </source>
</evidence>
<dbReference type="PANTHER" id="PTHR43493">
    <property type="entry name" value="DNA GYRASE/TOPOISOMERASE SUBUNIT A"/>
    <property type="match status" value="1"/>
</dbReference>
<dbReference type="SUPFAM" id="SSF56719">
    <property type="entry name" value="Type II DNA topoisomerase"/>
    <property type="match status" value="1"/>
</dbReference>